<protein>
    <recommendedName>
        <fullName evidence="2">DUF2231 domain-containing protein</fullName>
    </recommendedName>
</protein>
<feature type="transmembrane region" description="Helical" evidence="1">
    <location>
        <begin position="42"/>
        <end position="60"/>
    </location>
</feature>
<evidence type="ECO:0000313" key="3">
    <source>
        <dbReference type="EMBL" id="MCF2529924.1"/>
    </source>
</evidence>
<dbReference type="AlphaFoldDB" id="A0AA41Q1N8"/>
<reference evidence="3" key="1">
    <citation type="submission" date="2022-01" db="EMBL/GenBank/DDBJ databases">
        <title>Genome-Based Taxonomic Classification of the Phylum Actinobacteria.</title>
        <authorList>
            <person name="Gao Y."/>
        </authorList>
    </citation>
    <scope>NUCLEOTIDE SEQUENCE</scope>
    <source>
        <strain evidence="3">KLBMP 8922</strain>
    </source>
</reference>
<keyword evidence="1" id="KW-1133">Transmembrane helix</keyword>
<evidence type="ECO:0000256" key="1">
    <source>
        <dbReference type="SAM" id="Phobius"/>
    </source>
</evidence>
<sequence>MFDTVFGLPVHVLILHAAVIGVPVAALATAAVAVRPVWLPKFGWWVVGLDAVILLVVFVTRESGQEFAERLFPDPASRSPQLRTHIARGEDMLWYAIALFVVALALVFVARQRDRGDMFRPGGNFPAFLVPTVAVLAVAAAVLATIQVIRVGHSGSSAVWEDVVKSTDSAAASTR</sequence>
<proteinExistence type="predicted"/>
<gene>
    <name evidence="3" type="ORF">LZ495_22255</name>
</gene>
<dbReference type="EMBL" id="JAKFHA010000013">
    <property type="protein sequence ID" value="MCF2529924.1"/>
    <property type="molecule type" value="Genomic_DNA"/>
</dbReference>
<dbReference type="InterPro" id="IPR019251">
    <property type="entry name" value="DUF2231_TM"/>
</dbReference>
<feature type="domain" description="DUF2231" evidence="2">
    <location>
        <begin position="7"/>
        <end position="167"/>
    </location>
</feature>
<feature type="transmembrane region" description="Helical" evidence="1">
    <location>
        <begin position="125"/>
        <end position="146"/>
    </location>
</feature>
<dbReference type="RefSeq" id="WP_235054555.1">
    <property type="nucleotide sequence ID" value="NZ_JAKFHA010000013.1"/>
</dbReference>
<feature type="transmembrane region" description="Helical" evidence="1">
    <location>
        <begin position="12"/>
        <end position="36"/>
    </location>
</feature>
<keyword evidence="4" id="KW-1185">Reference proteome</keyword>
<keyword evidence="1" id="KW-0472">Membrane</keyword>
<evidence type="ECO:0000259" key="2">
    <source>
        <dbReference type="Pfam" id="PF09990"/>
    </source>
</evidence>
<organism evidence="3 4">
    <name type="scientific">Yinghuangia soli</name>
    <dbReference type="NCBI Taxonomy" id="2908204"/>
    <lineage>
        <taxon>Bacteria</taxon>
        <taxon>Bacillati</taxon>
        <taxon>Actinomycetota</taxon>
        <taxon>Actinomycetes</taxon>
        <taxon>Kitasatosporales</taxon>
        <taxon>Streptomycetaceae</taxon>
        <taxon>Yinghuangia</taxon>
    </lineage>
</organism>
<accession>A0AA41Q1N8</accession>
<dbReference type="Pfam" id="PF09990">
    <property type="entry name" value="DUF2231"/>
    <property type="match status" value="1"/>
</dbReference>
<name>A0AA41Q1N8_9ACTN</name>
<evidence type="ECO:0000313" key="4">
    <source>
        <dbReference type="Proteomes" id="UP001165378"/>
    </source>
</evidence>
<feature type="transmembrane region" description="Helical" evidence="1">
    <location>
        <begin position="92"/>
        <end position="110"/>
    </location>
</feature>
<keyword evidence="1" id="KW-0812">Transmembrane</keyword>
<dbReference type="Proteomes" id="UP001165378">
    <property type="component" value="Unassembled WGS sequence"/>
</dbReference>
<comment type="caution">
    <text evidence="3">The sequence shown here is derived from an EMBL/GenBank/DDBJ whole genome shotgun (WGS) entry which is preliminary data.</text>
</comment>